<dbReference type="GO" id="GO:0005886">
    <property type="term" value="C:plasma membrane"/>
    <property type="evidence" value="ECO:0007669"/>
    <property type="project" value="TreeGrafter"/>
</dbReference>
<dbReference type="InterPro" id="IPR008023">
    <property type="entry name" value="DUF748"/>
</dbReference>
<accession>A0A0M2V3D3</accession>
<dbReference type="AlphaFoldDB" id="A0A0M2V3D3"/>
<gene>
    <name evidence="2" type="ORF">BROFUL_00093</name>
</gene>
<feature type="region of interest" description="Disordered" evidence="1">
    <location>
        <begin position="273"/>
        <end position="293"/>
    </location>
</feature>
<comment type="caution">
    <text evidence="2">The sequence shown here is derived from an EMBL/GenBank/DDBJ whole genome shotgun (WGS) entry which is preliminary data.</text>
</comment>
<dbReference type="GO" id="GO:0090313">
    <property type="term" value="P:regulation of protein targeting to membrane"/>
    <property type="evidence" value="ECO:0007669"/>
    <property type="project" value="TreeGrafter"/>
</dbReference>
<sequence length="327" mass="37447">MTLQNFVLHERDNSRFVGFDELYLNFQTSSLFRRTYTFAQFRLTVPYGCVKILHDKTFNFQDLLPSAKENEQSRQGSSVPLLIQRLVIDRGQATFEDFSRKTPYKAQIDDVSVSLLNFTTQPNREGLYELEATAGEGQALKYRGSISMSPLYSKGRLELSGIRLRNLWSYLQDQLLFEIKDGQLDVSGNYEFDATGEKPNFLVHQGKITVRSLTVAQKEDKEEVLMVPHFTVTGADIDYGKKQIKIEDIQSNSSKVNGIRDEKGGMNLLTMFQPKPAEGQGKEQPNEPQKSDPWRISIGKFEIAIMQFISRILAHSLRQTLMYHQLI</sequence>
<organism evidence="2 3">
    <name type="scientific">Candidatus Brocadia fulgida</name>
    <dbReference type="NCBI Taxonomy" id="380242"/>
    <lineage>
        <taxon>Bacteria</taxon>
        <taxon>Pseudomonadati</taxon>
        <taxon>Planctomycetota</taxon>
        <taxon>Candidatus Brocadiia</taxon>
        <taxon>Candidatus Brocadiales</taxon>
        <taxon>Candidatus Brocadiaceae</taxon>
        <taxon>Candidatus Brocadia</taxon>
    </lineage>
</organism>
<feature type="compositionally biased region" description="Basic and acidic residues" evidence="1">
    <location>
        <begin position="280"/>
        <end position="293"/>
    </location>
</feature>
<evidence type="ECO:0000256" key="1">
    <source>
        <dbReference type="SAM" id="MobiDB-lite"/>
    </source>
</evidence>
<name>A0A0M2V3D3_9BACT</name>
<protein>
    <recommendedName>
        <fullName evidence="4">AsmA domain-containing protein</fullName>
    </recommendedName>
</protein>
<evidence type="ECO:0000313" key="2">
    <source>
        <dbReference type="EMBL" id="KKO21174.1"/>
    </source>
</evidence>
<dbReference type="EMBL" id="LAQJ01000010">
    <property type="protein sequence ID" value="KKO21174.1"/>
    <property type="molecule type" value="Genomic_DNA"/>
</dbReference>
<reference evidence="2 3" key="1">
    <citation type="journal article" date="2013" name="BMC Microbiol.">
        <title>Identification of the type II cytochrome c maturation pathway in anammox bacteria by comparative genomics.</title>
        <authorList>
            <person name="Ferousi C."/>
            <person name="Speth D.R."/>
            <person name="Reimann J."/>
            <person name="Op den Camp H.J."/>
            <person name="Allen J.W."/>
            <person name="Keltjens J.T."/>
            <person name="Jetten M.S."/>
        </authorList>
    </citation>
    <scope>NUCLEOTIDE SEQUENCE [LARGE SCALE GENOMIC DNA]</scope>
    <source>
        <strain evidence="2">RU1</strain>
    </source>
</reference>
<dbReference type="Pfam" id="PF05359">
    <property type="entry name" value="DUF748"/>
    <property type="match status" value="1"/>
</dbReference>
<dbReference type="PANTHER" id="PTHR30441">
    <property type="entry name" value="DUF748 DOMAIN-CONTAINING PROTEIN"/>
    <property type="match status" value="1"/>
</dbReference>
<proteinExistence type="predicted"/>
<dbReference type="Proteomes" id="UP000034954">
    <property type="component" value="Unassembled WGS sequence"/>
</dbReference>
<evidence type="ECO:0008006" key="4">
    <source>
        <dbReference type="Google" id="ProtNLM"/>
    </source>
</evidence>
<keyword evidence="3" id="KW-1185">Reference proteome</keyword>
<dbReference type="PANTHER" id="PTHR30441:SF8">
    <property type="entry name" value="DUF748 DOMAIN-CONTAINING PROTEIN"/>
    <property type="match status" value="1"/>
</dbReference>
<evidence type="ECO:0000313" key="3">
    <source>
        <dbReference type="Proteomes" id="UP000034954"/>
    </source>
</evidence>
<dbReference type="InterPro" id="IPR052894">
    <property type="entry name" value="AsmA-related"/>
</dbReference>